<reference evidence="1 2" key="1">
    <citation type="submission" date="2012-01" db="EMBL/GenBank/DDBJ databases">
        <title>Improved High-Quality Draft sequence of Saccharomonospora xinjiangensis XJ-54.</title>
        <authorList>
            <consortium name="US DOE Joint Genome Institute"/>
            <person name="Lucas S."/>
            <person name="Han J."/>
            <person name="Lapidus A."/>
            <person name="Cheng J.-F."/>
            <person name="Goodwin L."/>
            <person name="Pitluck S."/>
            <person name="Peters L."/>
            <person name="Mikhailova N."/>
            <person name="Teshima H."/>
            <person name="Detter J.C."/>
            <person name="Han C."/>
            <person name="Tapia R."/>
            <person name="Land M."/>
            <person name="Hauser L."/>
            <person name="Kyrpides N."/>
            <person name="Ivanova N."/>
            <person name="Pagani I."/>
            <person name="Brambilla E.-M."/>
            <person name="Klenk H.-P."/>
            <person name="Woyke T."/>
        </authorList>
    </citation>
    <scope>NUCLEOTIDE SEQUENCE [LARGE SCALE GENOMIC DNA]</scope>
    <source>
        <strain evidence="1 2">XJ-54</strain>
    </source>
</reference>
<accession>I0V005</accession>
<dbReference type="EMBL" id="JH636049">
    <property type="protein sequence ID" value="EID53458.1"/>
    <property type="molecule type" value="Genomic_DNA"/>
</dbReference>
<dbReference type="STRING" id="882086.SacxiDRAFT_1199"/>
<dbReference type="Proteomes" id="UP000004691">
    <property type="component" value="Unassembled WGS sequence"/>
</dbReference>
<gene>
    <name evidence="1" type="ORF">SacxiDRAFT_1199</name>
</gene>
<organism evidence="1 2">
    <name type="scientific">Saccharomonospora xinjiangensis XJ-54</name>
    <dbReference type="NCBI Taxonomy" id="882086"/>
    <lineage>
        <taxon>Bacteria</taxon>
        <taxon>Bacillati</taxon>
        <taxon>Actinomycetota</taxon>
        <taxon>Actinomycetes</taxon>
        <taxon>Pseudonocardiales</taxon>
        <taxon>Pseudonocardiaceae</taxon>
        <taxon>Saccharomonospora</taxon>
    </lineage>
</organism>
<keyword evidence="2" id="KW-1185">Reference proteome</keyword>
<sequence length="78" mass="8102">MSIRDHTGGPHRTDVRAAVVELRQRLPCLAATSVESIPAHNSAAAASAVARIPPPTAALTCDPRLATSPRPANRRGAT</sequence>
<dbReference type="HOGENOM" id="CLU_2619907_0_0_11"/>
<name>I0V005_9PSEU</name>
<protein>
    <submittedName>
        <fullName evidence="1">Uncharacterized protein</fullName>
    </submittedName>
</protein>
<dbReference type="AlphaFoldDB" id="I0V005"/>
<evidence type="ECO:0000313" key="1">
    <source>
        <dbReference type="EMBL" id="EID53458.1"/>
    </source>
</evidence>
<evidence type="ECO:0000313" key="2">
    <source>
        <dbReference type="Proteomes" id="UP000004691"/>
    </source>
</evidence>
<proteinExistence type="predicted"/>